<evidence type="ECO:0000256" key="6">
    <source>
        <dbReference type="ARBA" id="ARBA00023136"/>
    </source>
</evidence>
<evidence type="ECO:0000256" key="7">
    <source>
        <dbReference type="ARBA" id="ARBA00023237"/>
    </source>
</evidence>
<feature type="domain" description="TonB-dependent receptor plug" evidence="12">
    <location>
        <begin position="131"/>
        <end position="236"/>
    </location>
</feature>
<comment type="caution">
    <text evidence="13">The sequence shown here is derived from an EMBL/GenBank/DDBJ whole genome shotgun (WGS) entry which is preliminary data.</text>
</comment>
<keyword evidence="2 8" id="KW-0813">Transport</keyword>
<evidence type="ECO:0000313" key="13">
    <source>
        <dbReference type="EMBL" id="MCY0965862.1"/>
    </source>
</evidence>
<protein>
    <submittedName>
        <fullName evidence="13">TonB-dependent receptor</fullName>
    </submittedName>
</protein>
<keyword evidence="13" id="KW-0675">Receptor</keyword>
<evidence type="ECO:0000259" key="11">
    <source>
        <dbReference type="Pfam" id="PF00593"/>
    </source>
</evidence>
<evidence type="ECO:0000256" key="4">
    <source>
        <dbReference type="ARBA" id="ARBA00022692"/>
    </source>
</evidence>
<comment type="similarity">
    <text evidence="8 9">Belongs to the TonB-dependent receptor family.</text>
</comment>
<accession>A0A9X3EE27</accession>
<dbReference type="InterPro" id="IPR036942">
    <property type="entry name" value="Beta-barrel_TonB_sf"/>
</dbReference>
<dbReference type="Pfam" id="PF13620">
    <property type="entry name" value="CarboxypepD_reg"/>
    <property type="match status" value="1"/>
</dbReference>
<dbReference type="GO" id="GO:0030246">
    <property type="term" value="F:carbohydrate binding"/>
    <property type="evidence" value="ECO:0007669"/>
    <property type="project" value="InterPro"/>
</dbReference>
<dbReference type="AlphaFoldDB" id="A0A9X3EE27"/>
<dbReference type="InterPro" id="IPR012910">
    <property type="entry name" value="Plug_dom"/>
</dbReference>
<sequence length="920" mass="101039">MKFRSKPLAARITLISTLLACSLAQADTSLEGRVVDAQGQNIYSGAVVRLLESGREVITEAGGRFRIPALAAGEYTLTVTVGGETVETRTITLEEQPSNSISIVLNEGQEAVEEVLVVGQAAGLQRALDRQRNADAIVSAVNADAIGELPDNNAAEALQRVPGISIERDQGEGRFVRIRGMGADLNSVAVNGTEIPAPEAGVRAVALDVIPSNLIRSMVVTKSLTPDMDASAIGGAVEIEGISALDHEGSFYNLDVAESHDSQSGNNNPKLSLVAGNSIDFDDEQRLGVAAAFSYEDRKFGSDNVETGGAWSDGELETLEQRAYDIERQRTGAALNIDYQHDVDNSWYLRTLYSEFRDDEQRQALVATFQDWDDEAGEYDDNSRAAGETGHAEISRELKDRTETQKIIATTFGGEHFRDDWTIEYKLGLSHSREDEPNTISAAAYVGEFDDVGFTNSRRPNLTAGSDVYSAGNYELDKIKRTKGEADDSMKMASLDVTRDMIVNDYNAQTRFGAKVKRRTKTNDRTNWKYGDFGDASSSLGDYSTGNVDYSLDQFGPGISASAVRQLMNSLDATDAYDEEASWIEDYDIDENINAGYLMGQIDIDDLRLTTGVRHERTHISASGYALDGNGDIVQISKDKEYHHTLPALLARYQLDDDTQLRAAWTNGLARPTFEQIRPNYVIDDSELETGNPDLVAMRSSNLDLGVEHFTGSAGVVSAFVFHKNIHDFIYETDLGESGAYSNLGEFDSVSTYMNGDTARVLGIELAASRKLTMLPAPFDGLLLSGNLTSVRSHATISGYDGSDRLERDIALPNQSDLTGNLVIGYERDDISLRLATNYKSDYLVEVGNLDDNSEDIHQASETRVDFNASWDVTEQLKLRFDVANITNEPYYRWQGSESYNAQYEAYGPTYTLGLNFHNF</sequence>
<keyword evidence="10" id="KW-0732">Signal</keyword>
<organism evidence="13 14">
    <name type="scientific">Parathalassolituus penaei</name>
    <dbReference type="NCBI Taxonomy" id="2997323"/>
    <lineage>
        <taxon>Bacteria</taxon>
        <taxon>Pseudomonadati</taxon>
        <taxon>Pseudomonadota</taxon>
        <taxon>Gammaproteobacteria</taxon>
        <taxon>Oceanospirillales</taxon>
        <taxon>Oceanospirillaceae</taxon>
        <taxon>Parathalassolituus</taxon>
    </lineage>
</organism>
<dbReference type="Gene3D" id="2.60.40.1120">
    <property type="entry name" value="Carboxypeptidase-like, regulatory domain"/>
    <property type="match status" value="1"/>
</dbReference>
<gene>
    <name evidence="13" type="ORF">OUO13_11740</name>
</gene>
<keyword evidence="5 9" id="KW-0798">TonB box</keyword>
<dbReference type="PANTHER" id="PTHR40980">
    <property type="entry name" value="PLUG DOMAIN-CONTAINING PROTEIN"/>
    <property type="match status" value="1"/>
</dbReference>
<dbReference type="SUPFAM" id="SSF49452">
    <property type="entry name" value="Starch-binding domain-like"/>
    <property type="match status" value="1"/>
</dbReference>
<evidence type="ECO:0000259" key="12">
    <source>
        <dbReference type="Pfam" id="PF07715"/>
    </source>
</evidence>
<dbReference type="SUPFAM" id="SSF56935">
    <property type="entry name" value="Porins"/>
    <property type="match status" value="1"/>
</dbReference>
<name>A0A9X3EE27_9GAMM</name>
<keyword evidence="4 8" id="KW-0812">Transmembrane</keyword>
<reference evidence="13" key="1">
    <citation type="submission" date="2022-11" db="EMBL/GenBank/DDBJ databases">
        <title>Parathalassolutuus dongxingensis gen. nov., sp. nov., a novel member of family Oceanospirillaceae isolated from a coastal shrimp pond in Guangxi, China.</title>
        <authorList>
            <person name="Chen H."/>
        </authorList>
    </citation>
    <scope>NUCLEOTIDE SEQUENCE</scope>
    <source>
        <strain evidence="13">G-43</strain>
    </source>
</reference>
<evidence type="ECO:0000256" key="3">
    <source>
        <dbReference type="ARBA" id="ARBA00022452"/>
    </source>
</evidence>
<evidence type="ECO:0000256" key="8">
    <source>
        <dbReference type="PROSITE-ProRule" id="PRU01360"/>
    </source>
</evidence>
<dbReference type="PROSITE" id="PS52016">
    <property type="entry name" value="TONB_DEPENDENT_REC_3"/>
    <property type="match status" value="1"/>
</dbReference>
<dbReference type="NCBIfam" id="TIGR01782">
    <property type="entry name" value="TonB-Xanth-Caul"/>
    <property type="match status" value="1"/>
</dbReference>
<evidence type="ECO:0000256" key="9">
    <source>
        <dbReference type="RuleBase" id="RU003357"/>
    </source>
</evidence>
<comment type="subcellular location">
    <subcellularLocation>
        <location evidence="1 8">Cell outer membrane</location>
        <topology evidence="1 8">Multi-pass membrane protein</topology>
    </subcellularLocation>
</comment>
<feature type="domain" description="TonB-dependent receptor-like beta-barrel" evidence="11">
    <location>
        <begin position="451"/>
        <end position="886"/>
    </location>
</feature>
<proteinExistence type="inferred from homology"/>
<keyword evidence="14" id="KW-1185">Reference proteome</keyword>
<evidence type="ECO:0000256" key="10">
    <source>
        <dbReference type="SAM" id="SignalP"/>
    </source>
</evidence>
<dbReference type="GO" id="GO:0009279">
    <property type="term" value="C:cell outer membrane"/>
    <property type="evidence" value="ECO:0007669"/>
    <property type="project" value="UniProtKB-SubCell"/>
</dbReference>
<keyword evidence="3 8" id="KW-1134">Transmembrane beta strand</keyword>
<dbReference type="PANTHER" id="PTHR40980:SF4">
    <property type="entry name" value="TONB-DEPENDENT RECEPTOR-LIKE BETA-BARREL DOMAIN-CONTAINING PROTEIN"/>
    <property type="match status" value="1"/>
</dbReference>
<dbReference type="Gene3D" id="2.40.170.20">
    <property type="entry name" value="TonB-dependent receptor, beta-barrel domain"/>
    <property type="match status" value="1"/>
</dbReference>
<keyword evidence="6 8" id="KW-0472">Membrane</keyword>
<feature type="chain" id="PRO_5040901510" evidence="10">
    <location>
        <begin position="27"/>
        <end position="920"/>
    </location>
</feature>
<keyword evidence="7 8" id="KW-0998">Cell outer membrane</keyword>
<dbReference type="InterPro" id="IPR037066">
    <property type="entry name" value="Plug_dom_sf"/>
</dbReference>
<dbReference type="InterPro" id="IPR010104">
    <property type="entry name" value="TonB_rcpt_bac"/>
</dbReference>
<dbReference type="Proteomes" id="UP001150830">
    <property type="component" value="Unassembled WGS sequence"/>
</dbReference>
<dbReference type="Gene3D" id="2.170.130.10">
    <property type="entry name" value="TonB-dependent receptor, plug domain"/>
    <property type="match status" value="1"/>
</dbReference>
<evidence type="ECO:0000256" key="2">
    <source>
        <dbReference type="ARBA" id="ARBA00022448"/>
    </source>
</evidence>
<evidence type="ECO:0000256" key="1">
    <source>
        <dbReference type="ARBA" id="ARBA00004571"/>
    </source>
</evidence>
<dbReference type="CDD" id="cd01347">
    <property type="entry name" value="ligand_gated_channel"/>
    <property type="match status" value="1"/>
</dbReference>
<dbReference type="InterPro" id="IPR039426">
    <property type="entry name" value="TonB-dep_rcpt-like"/>
</dbReference>
<dbReference type="EMBL" id="JAPNOA010000029">
    <property type="protein sequence ID" value="MCY0965862.1"/>
    <property type="molecule type" value="Genomic_DNA"/>
</dbReference>
<feature type="signal peptide" evidence="10">
    <location>
        <begin position="1"/>
        <end position="26"/>
    </location>
</feature>
<dbReference type="InterPro" id="IPR000531">
    <property type="entry name" value="Beta-barrel_TonB"/>
</dbReference>
<dbReference type="RefSeq" id="WP_283174073.1">
    <property type="nucleotide sequence ID" value="NZ_JAPNOA010000029.1"/>
</dbReference>
<evidence type="ECO:0000256" key="5">
    <source>
        <dbReference type="ARBA" id="ARBA00023077"/>
    </source>
</evidence>
<dbReference type="InterPro" id="IPR013784">
    <property type="entry name" value="Carb-bd-like_fold"/>
</dbReference>
<dbReference type="Pfam" id="PF07715">
    <property type="entry name" value="Plug"/>
    <property type="match status" value="1"/>
</dbReference>
<evidence type="ECO:0000313" key="14">
    <source>
        <dbReference type="Proteomes" id="UP001150830"/>
    </source>
</evidence>
<dbReference type="Pfam" id="PF00593">
    <property type="entry name" value="TonB_dep_Rec_b-barrel"/>
    <property type="match status" value="1"/>
</dbReference>